<dbReference type="AlphaFoldDB" id="A0A1D3NYG0"/>
<dbReference type="PANTHER" id="PTHR42818:SF1">
    <property type="entry name" value="SULFOPYRUVATE DECARBOXYLASE"/>
    <property type="match status" value="1"/>
</dbReference>
<dbReference type="InterPro" id="IPR051818">
    <property type="entry name" value="TPP_dependent_decarboxylase"/>
</dbReference>
<dbReference type="GO" id="GO:0016831">
    <property type="term" value="F:carboxy-lyase activity"/>
    <property type="evidence" value="ECO:0007669"/>
    <property type="project" value="UniProtKB-KW"/>
</dbReference>
<dbReference type="EMBL" id="MPON01000020">
    <property type="protein sequence ID" value="OKA32547.1"/>
    <property type="molecule type" value="Genomic_DNA"/>
</dbReference>
<evidence type="ECO:0000313" key="4">
    <source>
        <dbReference type="Proteomes" id="UP000186535"/>
    </source>
</evidence>
<keyword evidence="2" id="KW-0456">Lyase</keyword>
<gene>
    <name evidence="3" type="ORF">BJR07_27810</name>
</gene>
<proteinExistence type="predicted"/>
<dbReference type="PANTHER" id="PTHR42818">
    <property type="entry name" value="SULFOPYRUVATE DECARBOXYLASE SUBUNIT ALPHA"/>
    <property type="match status" value="1"/>
</dbReference>
<dbReference type="Proteomes" id="UP000186535">
    <property type="component" value="Unassembled WGS sequence"/>
</dbReference>
<dbReference type="RefSeq" id="WP_001233203.1">
    <property type="nucleotide sequence ID" value="NZ_CAKJVO010000022.1"/>
</dbReference>
<accession>A0A1D3NYG0</accession>
<keyword evidence="1" id="KW-0210">Decarboxylase</keyword>
<protein>
    <recommendedName>
        <fullName evidence="5">Thiamine pyrophosphate enzyme N-terminal TPP-binding domain-containing protein</fullName>
    </recommendedName>
</protein>
<sequence length="169" mass="18022">MRKVDTTDKIGQTQSGTLADLIISSGYDYAVGVPDSILKNFLGPLELVIPVLNVPREDVAVAFATGISLAESKPIVFMKNAGLFTCADALTSLALDIGEYLTLIVGWAGTGSDKLSHHLVTGSRTIDYLNALGVSWAVWDKADIHSLKTFLTQKAQGHRVLLVPPGSDI</sequence>
<reference evidence="3 4" key="1">
    <citation type="submission" date="2016-11" db="EMBL/GenBank/DDBJ databases">
        <title>Identification of Bacillus cereus isolated from egg-white.</title>
        <authorList>
            <person name="Soni A."/>
            <person name="Oey I."/>
            <person name="Silcock P."/>
            <person name="Bremer P."/>
        </authorList>
    </citation>
    <scope>NUCLEOTIDE SEQUENCE [LARGE SCALE GENOMIC DNA]</scope>
    <source>
        <strain evidence="3 4">NZAS03</strain>
    </source>
</reference>
<comment type="caution">
    <text evidence="3">The sequence shown here is derived from an EMBL/GenBank/DDBJ whole genome shotgun (WGS) entry which is preliminary data.</text>
</comment>
<organism evidence="3 4">
    <name type="scientific">Bacillus cereus</name>
    <dbReference type="NCBI Taxonomy" id="1396"/>
    <lineage>
        <taxon>Bacteria</taxon>
        <taxon>Bacillati</taxon>
        <taxon>Bacillota</taxon>
        <taxon>Bacilli</taxon>
        <taxon>Bacillales</taxon>
        <taxon>Bacillaceae</taxon>
        <taxon>Bacillus</taxon>
        <taxon>Bacillus cereus group</taxon>
    </lineage>
</organism>
<name>A0A1D3NYG0_BACCE</name>
<evidence type="ECO:0000256" key="1">
    <source>
        <dbReference type="ARBA" id="ARBA00022793"/>
    </source>
</evidence>
<evidence type="ECO:0008006" key="5">
    <source>
        <dbReference type="Google" id="ProtNLM"/>
    </source>
</evidence>
<evidence type="ECO:0000313" key="3">
    <source>
        <dbReference type="EMBL" id="OKA32547.1"/>
    </source>
</evidence>
<evidence type="ECO:0000256" key="2">
    <source>
        <dbReference type="ARBA" id="ARBA00023239"/>
    </source>
</evidence>
<dbReference type="PATRIC" id="fig|1396.453.peg.937"/>